<name>A0A2H1VH87_SPOFR</name>
<dbReference type="EMBL" id="ODYU01002554">
    <property type="protein sequence ID" value="SOQ40209.1"/>
    <property type="molecule type" value="Genomic_DNA"/>
</dbReference>
<protein>
    <submittedName>
        <fullName evidence="1">SFRICE_005110</fullName>
    </submittedName>
</protein>
<accession>A0A2H1VH87</accession>
<sequence length="77" mass="8195">MCESHASARMGGLDRRLPVKIDCTVGAVVSSISATLHQQPIRSTPTCNKTLNATSAILPATSMFGSNQLLQKKKIVL</sequence>
<organism evidence="1">
    <name type="scientific">Spodoptera frugiperda</name>
    <name type="common">Fall armyworm</name>
    <dbReference type="NCBI Taxonomy" id="7108"/>
    <lineage>
        <taxon>Eukaryota</taxon>
        <taxon>Metazoa</taxon>
        <taxon>Ecdysozoa</taxon>
        <taxon>Arthropoda</taxon>
        <taxon>Hexapoda</taxon>
        <taxon>Insecta</taxon>
        <taxon>Pterygota</taxon>
        <taxon>Neoptera</taxon>
        <taxon>Endopterygota</taxon>
        <taxon>Lepidoptera</taxon>
        <taxon>Glossata</taxon>
        <taxon>Ditrysia</taxon>
        <taxon>Noctuoidea</taxon>
        <taxon>Noctuidae</taxon>
        <taxon>Amphipyrinae</taxon>
        <taxon>Spodoptera</taxon>
    </lineage>
</organism>
<proteinExistence type="predicted"/>
<reference evidence="1" key="1">
    <citation type="submission" date="2016-07" db="EMBL/GenBank/DDBJ databases">
        <authorList>
            <person name="Bretaudeau A."/>
        </authorList>
    </citation>
    <scope>NUCLEOTIDE SEQUENCE</scope>
    <source>
        <strain evidence="1">Rice</strain>
        <tissue evidence="1">Whole body</tissue>
    </source>
</reference>
<dbReference type="AlphaFoldDB" id="A0A2H1VH87"/>
<evidence type="ECO:0000313" key="1">
    <source>
        <dbReference type="EMBL" id="SOQ40209.1"/>
    </source>
</evidence>
<gene>
    <name evidence="1" type="ORF">SFRICE_005110</name>
</gene>